<dbReference type="GO" id="GO:0008757">
    <property type="term" value="F:S-adenosylmethionine-dependent methyltransferase activity"/>
    <property type="evidence" value="ECO:0007669"/>
    <property type="project" value="InterPro"/>
</dbReference>
<dbReference type="RefSeq" id="WP_184573027.1">
    <property type="nucleotide sequence ID" value="NZ_JACHJL010000008.1"/>
</dbReference>
<dbReference type="GO" id="GO:0032259">
    <property type="term" value="P:methylation"/>
    <property type="evidence" value="ECO:0007669"/>
    <property type="project" value="UniProtKB-KW"/>
</dbReference>
<reference evidence="2 3" key="1">
    <citation type="submission" date="2020-08" db="EMBL/GenBank/DDBJ databases">
        <title>Genomic Encyclopedia of Type Strains, Phase III (KMG-III): the genomes of soil and plant-associated and newly described type strains.</title>
        <authorList>
            <person name="Whitman W."/>
        </authorList>
    </citation>
    <scope>NUCLEOTIDE SEQUENCE [LARGE SCALE GENOMIC DNA]</scope>
    <source>
        <strain evidence="2 3">CECT 8305</strain>
    </source>
</reference>
<dbReference type="Pfam" id="PF08241">
    <property type="entry name" value="Methyltransf_11"/>
    <property type="match status" value="1"/>
</dbReference>
<sequence length="273" mass="30735">MKENPAAYMAENKEQWEIWTPLKAASARDALDDFRRGGLGIHPLELQEVGNVSGRTLLHLQSHMGVRTLSWARLGAQVTGVDFCAEGTETARSLAQDVAPSARFVCANVYDLPEQLEETFDVVYMSHGTLGWLPDLVGWAEVVARFVAPGGRFHLFESHPTAWLFDQRTPSRELRARYGYFSPGEPLRWQYRGLQAAPGLETDGWEYCWGHGMGSLLTSLVAAGLTLSHLREWPFVAWPMFPFLEQRDDGWWHLPDDVPSVPLSFSLMAHKPL</sequence>
<evidence type="ECO:0000259" key="1">
    <source>
        <dbReference type="Pfam" id="PF08241"/>
    </source>
</evidence>
<protein>
    <submittedName>
        <fullName evidence="2">SAM-dependent methyltransferase</fullName>
    </submittedName>
</protein>
<gene>
    <name evidence="2" type="ORF">FHS42_003501</name>
</gene>
<keyword evidence="3" id="KW-1185">Reference proteome</keyword>
<comment type="caution">
    <text evidence="2">The sequence shown here is derived from an EMBL/GenBank/DDBJ whole genome shotgun (WGS) entry which is preliminary data.</text>
</comment>
<name>A0A7W9QA83_9ACTN</name>
<feature type="domain" description="Methyltransferase type 11" evidence="1">
    <location>
        <begin position="65"/>
        <end position="153"/>
    </location>
</feature>
<dbReference type="SUPFAM" id="SSF53335">
    <property type="entry name" value="S-adenosyl-L-methionine-dependent methyltransferases"/>
    <property type="match status" value="1"/>
</dbReference>
<evidence type="ECO:0000313" key="2">
    <source>
        <dbReference type="EMBL" id="MBB5936426.1"/>
    </source>
</evidence>
<keyword evidence="2" id="KW-0489">Methyltransferase</keyword>
<dbReference type="InterPro" id="IPR013216">
    <property type="entry name" value="Methyltransf_11"/>
</dbReference>
<dbReference type="CDD" id="cd02440">
    <property type="entry name" value="AdoMet_MTases"/>
    <property type="match status" value="1"/>
</dbReference>
<dbReference type="EMBL" id="JACHJL010000008">
    <property type="protein sequence ID" value="MBB5936426.1"/>
    <property type="molecule type" value="Genomic_DNA"/>
</dbReference>
<keyword evidence="2" id="KW-0808">Transferase</keyword>
<proteinExistence type="predicted"/>
<dbReference type="Gene3D" id="3.40.50.150">
    <property type="entry name" value="Vaccinia Virus protein VP39"/>
    <property type="match status" value="1"/>
</dbReference>
<dbReference type="Proteomes" id="UP000588098">
    <property type="component" value="Unassembled WGS sequence"/>
</dbReference>
<accession>A0A7W9QA83</accession>
<dbReference type="AlphaFoldDB" id="A0A7W9QA83"/>
<organism evidence="2 3">
    <name type="scientific">Streptomyces zagrosensis</name>
    <dbReference type="NCBI Taxonomy" id="1042984"/>
    <lineage>
        <taxon>Bacteria</taxon>
        <taxon>Bacillati</taxon>
        <taxon>Actinomycetota</taxon>
        <taxon>Actinomycetes</taxon>
        <taxon>Kitasatosporales</taxon>
        <taxon>Streptomycetaceae</taxon>
        <taxon>Streptomyces</taxon>
    </lineage>
</organism>
<evidence type="ECO:0000313" key="3">
    <source>
        <dbReference type="Proteomes" id="UP000588098"/>
    </source>
</evidence>
<dbReference type="InterPro" id="IPR029063">
    <property type="entry name" value="SAM-dependent_MTases_sf"/>
</dbReference>